<proteinExistence type="predicted"/>
<keyword evidence="2" id="KW-0812">Transmembrane</keyword>
<keyword evidence="2" id="KW-1133">Transmembrane helix</keyword>
<protein>
    <submittedName>
        <fullName evidence="3">Uncharacterized protein</fullName>
    </submittedName>
</protein>
<feature type="region of interest" description="Disordered" evidence="1">
    <location>
        <begin position="1"/>
        <end position="31"/>
    </location>
</feature>
<feature type="transmembrane region" description="Helical" evidence="2">
    <location>
        <begin position="343"/>
        <end position="365"/>
    </location>
</feature>
<gene>
    <name evidence="3" type="ORF">HLB23_09960</name>
</gene>
<feature type="transmembrane region" description="Helical" evidence="2">
    <location>
        <begin position="219"/>
        <end position="238"/>
    </location>
</feature>
<evidence type="ECO:0000256" key="1">
    <source>
        <dbReference type="SAM" id="MobiDB-lite"/>
    </source>
</evidence>
<sequence>MSSPKTALARLSDSGPRVPRVPAPAGPEGGFGSLTPERARVLLFVAARASSVTLLAIVVLVLAALLAAGSGLEGAGGAIAASWLAVHQVPLVIGKTTLGLLPLLPTGLLFWLAARDCARAVQSDPTRADLGWIVGAALAGPLLITAVCLAVADDAAAVVALQPPNTSAAFGWVIGLHLLAAAVGIGSRQWRKLAALAPIDVPDWLLPGARAGLRAAQRLLVMAAIIILISLLAHWSRIGETYQAAGNVAGFLGLTLLSLAYLPNVLVDVVAVVLGGSVEIGGGSLSLFAVEGARIPAVPIAAAVPLGPAAAWWPVLLLAPAAVGVLGGLDIGRGTDDRPTAPWATLTSAGVAAVLLGLLGALAGGELGSFGRIGPNALLLTVLVFVWLAVPGYVGMFCAQWFVLPAALGGRGDVADTDYADDDYYDEFDEYEDEFESDGDTESDADGEYDYYDDEFDDYADATDGHERVVEMDGELLDEQTALTVQPHADSLENSDIVDAEVVEADLPDTGAVDGR</sequence>
<name>A0A849CB42_9NOCA</name>
<feature type="transmembrane region" description="Helical" evidence="2">
    <location>
        <begin position="244"/>
        <end position="262"/>
    </location>
</feature>
<evidence type="ECO:0000313" key="4">
    <source>
        <dbReference type="Proteomes" id="UP000586827"/>
    </source>
</evidence>
<feature type="transmembrane region" description="Helical" evidence="2">
    <location>
        <begin position="99"/>
        <end position="118"/>
    </location>
</feature>
<dbReference type="Proteomes" id="UP000586827">
    <property type="component" value="Unassembled WGS sequence"/>
</dbReference>
<dbReference type="Pfam" id="PF19877">
    <property type="entry name" value="DUF6350"/>
    <property type="match status" value="1"/>
</dbReference>
<evidence type="ECO:0000256" key="2">
    <source>
        <dbReference type="SAM" id="Phobius"/>
    </source>
</evidence>
<keyword evidence="2" id="KW-0472">Membrane</keyword>
<feature type="transmembrane region" description="Helical" evidence="2">
    <location>
        <begin position="269"/>
        <end position="290"/>
    </location>
</feature>
<dbReference type="AlphaFoldDB" id="A0A849CB42"/>
<organism evidence="3 4">
    <name type="scientific">Nocardia uniformis</name>
    <dbReference type="NCBI Taxonomy" id="53432"/>
    <lineage>
        <taxon>Bacteria</taxon>
        <taxon>Bacillati</taxon>
        <taxon>Actinomycetota</taxon>
        <taxon>Actinomycetes</taxon>
        <taxon>Mycobacteriales</taxon>
        <taxon>Nocardiaceae</taxon>
        <taxon>Nocardia</taxon>
    </lineage>
</organism>
<reference evidence="3 4" key="1">
    <citation type="submission" date="2020-05" db="EMBL/GenBank/DDBJ databases">
        <title>MicrobeNet Type strains.</title>
        <authorList>
            <person name="Nicholson A.C."/>
        </authorList>
    </citation>
    <scope>NUCLEOTIDE SEQUENCE [LARGE SCALE GENOMIC DNA]</scope>
    <source>
        <strain evidence="3 4">JCM 3224</strain>
    </source>
</reference>
<comment type="caution">
    <text evidence="3">The sequence shown here is derived from an EMBL/GenBank/DDBJ whole genome shotgun (WGS) entry which is preliminary data.</text>
</comment>
<feature type="transmembrane region" description="Helical" evidence="2">
    <location>
        <begin position="130"/>
        <end position="152"/>
    </location>
</feature>
<dbReference type="InterPro" id="IPR045931">
    <property type="entry name" value="DUF6350"/>
</dbReference>
<feature type="transmembrane region" description="Helical" evidence="2">
    <location>
        <begin position="167"/>
        <end position="186"/>
    </location>
</feature>
<keyword evidence="4" id="KW-1185">Reference proteome</keyword>
<feature type="transmembrane region" description="Helical" evidence="2">
    <location>
        <begin position="377"/>
        <end position="403"/>
    </location>
</feature>
<evidence type="ECO:0000313" key="3">
    <source>
        <dbReference type="EMBL" id="NNH70181.1"/>
    </source>
</evidence>
<accession>A0A849CB42</accession>
<feature type="transmembrane region" description="Helical" evidence="2">
    <location>
        <begin position="41"/>
        <end position="68"/>
    </location>
</feature>
<feature type="transmembrane region" description="Helical" evidence="2">
    <location>
        <begin position="310"/>
        <end position="331"/>
    </location>
</feature>
<dbReference type="EMBL" id="JABELX010000003">
    <property type="protein sequence ID" value="NNH70181.1"/>
    <property type="molecule type" value="Genomic_DNA"/>
</dbReference>
<dbReference type="RefSeq" id="WP_067518282.1">
    <property type="nucleotide sequence ID" value="NZ_JABELX010000003.1"/>
</dbReference>